<dbReference type="AlphaFoldDB" id="A0AAD6YXC5"/>
<sequence length="133" mass="14980">MSEQVENLRIAYQILERNFIRTLRTQRGDSAQLTIQANEALHLLQAAEPHRTSFEASEYAILQQSVAAMVNELDQARHLSSDPPDEPHLVVARRVATGGRPRVEIDPQVLREALNLRGTTHLVSVVPQLRSKK</sequence>
<dbReference type="Proteomes" id="UP001218218">
    <property type="component" value="Unassembled WGS sequence"/>
</dbReference>
<organism evidence="1 2">
    <name type="scientific">Mycena albidolilacea</name>
    <dbReference type="NCBI Taxonomy" id="1033008"/>
    <lineage>
        <taxon>Eukaryota</taxon>
        <taxon>Fungi</taxon>
        <taxon>Dikarya</taxon>
        <taxon>Basidiomycota</taxon>
        <taxon>Agaricomycotina</taxon>
        <taxon>Agaricomycetes</taxon>
        <taxon>Agaricomycetidae</taxon>
        <taxon>Agaricales</taxon>
        <taxon>Marasmiineae</taxon>
        <taxon>Mycenaceae</taxon>
        <taxon>Mycena</taxon>
    </lineage>
</organism>
<name>A0AAD6YXC5_9AGAR</name>
<reference evidence="1" key="1">
    <citation type="submission" date="2023-03" db="EMBL/GenBank/DDBJ databases">
        <title>Massive genome expansion in bonnet fungi (Mycena s.s.) driven by repeated elements and novel gene families across ecological guilds.</title>
        <authorList>
            <consortium name="Lawrence Berkeley National Laboratory"/>
            <person name="Harder C.B."/>
            <person name="Miyauchi S."/>
            <person name="Viragh M."/>
            <person name="Kuo A."/>
            <person name="Thoen E."/>
            <person name="Andreopoulos B."/>
            <person name="Lu D."/>
            <person name="Skrede I."/>
            <person name="Drula E."/>
            <person name="Henrissat B."/>
            <person name="Morin E."/>
            <person name="Kohler A."/>
            <person name="Barry K."/>
            <person name="LaButti K."/>
            <person name="Morin E."/>
            <person name="Salamov A."/>
            <person name="Lipzen A."/>
            <person name="Mereny Z."/>
            <person name="Hegedus B."/>
            <person name="Baldrian P."/>
            <person name="Stursova M."/>
            <person name="Weitz H."/>
            <person name="Taylor A."/>
            <person name="Grigoriev I.V."/>
            <person name="Nagy L.G."/>
            <person name="Martin F."/>
            <person name="Kauserud H."/>
        </authorList>
    </citation>
    <scope>NUCLEOTIDE SEQUENCE</scope>
    <source>
        <strain evidence="1">CBHHK002</strain>
    </source>
</reference>
<gene>
    <name evidence="1" type="ORF">DFH08DRAFT_979121</name>
</gene>
<comment type="caution">
    <text evidence="1">The sequence shown here is derived from an EMBL/GenBank/DDBJ whole genome shotgun (WGS) entry which is preliminary data.</text>
</comment>
<evidence type="ECO:0000313" key="2">
    <source>
        <dbReference type="Proteomes" id="UP001218218"/>
    </source>
</evidence>
<protein>
    <submittedName>
        <fullName evidence="1">Uncharacterized protein</fullName>
    </submittedName>
</protein>
<accession>A0AAD6YXC5</accession>
<proteinExistence type="predicted"/>
<dbReference type="EMBL" id="JARIHO010000145">
    <property type="protein sequence ID" value="KAJ7301061.1"/>
    <property type="molecule type" value="Genomic_DNA"/>
</dbReference>
<evidence type="ECO:0000313" key="1">
    <source>
        <dbReference type="EMBL" id="KAJ7301061.1"/>
    </source>
</evidence>
<keyword evidence="2" id="KW-1185">Reference proteome</keyword>